<protein>
    <recommendedName>
        <fullName evidence="2">histidine kinase</fullName>
        <ecNumber evidence="2">2.7.13.3</ecNumber>
    </recommendedName>
</protein>
<dbReference type="InterPro" id="IPR005467">
    <property type="entry name" value="His_kinase_dom"/>
</dbReference>
<dbReference type="GO" id="GO:0005886">
    <property type="term" value="C:plasma membrane"/>
    <property type="evidence" value="ECO:0007669"/>
    <property type="project" value="TreeGrafter"/>
</dbReference>
<keyword evidence="4" id="KW-0808">Transferase</keyword>
<name>A0A1G7S0W0_9HYPH</name>
<organism evidence="10 11">
    <name type="scientific">Pelagibacterium luteolum</name>
    <dbReference type="NCBI Taxonomy" id="440168"/>
    <lineage>
        <taxon>Bacteria</taxon>
        <taxon>Pseudomonadati</taxon>
        <taxon>Pseudomonadota</taxon>
        <taxon>Alphaproteobacteria</taxon>
        <taxon>Hyphomicrobiales</taxon>
        <taxon>Devosiaceae</taxon>
        <taxon>Pelagibacterium</taxon>
    </lineage>
</organism>
<evidence type="ECO:0000256" key="3">
    <source>
        <dbReference type="ARBA" id="ARBA00022553"/>
    </source>
</evidence>
<reference evidence="10 11" key="1">
    <citation type="submission" date="2016-10" db="EMBL/GenBank/DDBJ databases">
        <authorList>
            <person name="de Groot N.N."/>
        </authorList>
    </citation>
    <scope>NUCLEOTIDE SEQUENCE [LARGE SCALE GENOMIC DNA]</scope>
    <source>
        <strain evidence="10 11">CGMCC 1.10267</strain>
    </source>
</reference>
<evidence type="ECO:0000256" key="5">
    <source>
        <dbReference type="ARBA" id="ARBA00022692"/>
    </source>
</evidence>
<evidence type="ECO:0000313" key="11">
    <source>
        <dbReference type="Proteomes" id="UP000199495"/>
    </source>
</evidence>
<dbReference type="GO" id="GO:0000160">
    <property type="term" value="P:phosphorelay signal transduction system"/>
    <property type="evidence" value="ECO:0007669"/>
    <property type="project" value="TreeGrafter"/>
</dbReference>
<feature type="transmembrane region" description="Helical" evidence="8">
    <location>
        <begin position="12"/>
        <end position="32"/>
    </location>
</feature>
<feature type="transmembrane region" description="Helical" evidence="8">
    <location>
        <begin position="164"/>
        <end position="186"/>
    </location>
</feature>
<evidence type="ECO:0000256" key="1">
    <source>
        <dbReference type="ARBA" id="ARBA00000085"/>
    </source>
</evidence>
<keyword evidence="11" id="KW-1185">Reference proteome</keyword>
<keyword evidence="3" id="KW-0597">Phosphoprotein</keyword>
<dbReference type="PANTHER" id="PTHR45436">
    <property type="entry name" value="SENSOR HISTIDINE KINASE YKOH"/>
    <property type="match status" value="1"/>
</dbReference>
<dbReference type="RefSeq" id="WP_090590012.1">
    <property type="nucleotide sequence ID" value="NZ_FNCS01000001.1"/>
</dbReference>
<dbReference type="Proteomes" id="UP000199495">
    <property type="component" value="Unassembled WGS sequence"/>
</dbReference>
<comment type="catalytic activity">
    <reaction evidence="1">
        <text>ATP + protein L-histidine = ADP + protein N-phospho-L-histidine.</text>
        <dbReference type="EC" id="2.7.13.3"/>
    </reaction>
</comment>
<dbReference type="EC" id="2.7.13.3" evidence="2"/>
<keyword evidence="8" id="KW-0472">Membrane</keyword>
<dbReference type="EMBL" id="FNCS01000001">
    <property type="protein sequence ID" value="SDG16584.1"/>
    <property type="molecule type" value="Genomic_DNA"/>
</dbReference>
<evidence type="ECO:0000256" key="7">
    <source>
        <dbReference type="ARBA" id="ARBA00022989"/>
    </source>
</evidence>
<dbReference type="AlphaFoldDB" id="A0A1G7S0W0"/>
<sequence>MTSSIRLRLTLATIITLSIAMAVFGVLLIEIFTAHLERQARANLDNELTRLIALVEPDAPQPLLTQDMPDPRYAIPLSGLYWQVSDPETGQIAASRSLFDQALDIPAALQPGAPPIALKLEDAGGTILLATTRRLGFERADGSTRTLDLVVAERRDRLELAIAAFRFDLFRVLAILVVMLAVAGWIQVSVGLRPFSGLRQRLAGVREGRERRLVGRFPREVKPLVDEVNELLDAQGHAITYARARASDLAHGLQTPLTVLGVEARKLRQAGLDEPALRIEKLVETMAITVHHQLGLARLRHRARAEHCATPLAATIEKVIATLRLTPDGESLHWTRTLDTALTVDLDPADLTEMCGIVLENASQWAKSEIRIEALHKGDYIHLIVEDDGPGFAPDTAHRPRPNGGTGYGLGLRIVSEIAEINGASITRGASQSGGARVEIALRAAYPGTASPPPPR</sequence>
<evidence type="ECO:0000256" key="4">
    <source>
        <dbReference type="ARBA" id="ARBA00022679"/>
    </source>
</evidence>
<dbReference type="PROSITE" id="PS50109">
    <property type="entry name" value="HIS_KIN"/>
    <property type="match status" value="1"/>
</dbReference>
<dbReference type="SMART" id="SM00387">
    <property type="entry name" value="HATPase_c"/>
    <property type="match status" value="1"/>
</dbReference>
<dbReference type="OrthoDB" id="9809567at2"/>
<keyword evidence="6 10" id="KW-0418">Kinase</keyword>
<dbReference type="Gene3D" id="3.30.565.10">
    <property type="entry name" value="Histidine kinase-like ATPase, C-terminal domain"/>
    <property type="match status" value="1"/>
</dbReference>
<feature type="domain" description="Histidine kinase" evidence="9">
    <location>
        <begin position="248"/>
        <end position="446"/>
    </location>
</feature>
<dbReference type="PANTHER" id="PTHR45436:SF5">
    <property type="entry name" value="SENSOR HISTIDINE KINASE TRCS"/>
    <property type="match status" value="1"/>
</dbReference>
<evidence type="ECO:0000313" key="10">
    <source>
        <dbReference type="EMBL" id="SDG16584.1"/>
    </source>
</evidence>
<dbReference type="STRING" id="440168.SAMN04487974_101237"/>
<accession>A0A1G7S0W0</accession>
<dbReference type="Pfam" id="PF02518">
    <property type="entry name" value="HATPase_c"/>
    <property type="match status" value="1"/>
</dbReference>
<dbReference type="InterPro" id="IPR003594">
    <property type="entry name" value="HATPase_dom"/>
</dbReference>
<dbReference type="SUPFAM" id="SSF55874">
    <property type="entry name" value="ATPase domain of HSP90 chaperone/DNA topoisomerase II/histidine kinase"/>
    <property type="match status" value="1"/>
</dbReference>
<dbReference type="InterPro" id="IPR036890">
    <property type="entry name" value="HATPase_C_sf"/>
</dbReference>
<dbReference type="GO" id="GO:0004673">
    <property type="term" value="F:protein histidine kinase activity"/>
    <property type="evidence" value="ECO:0007669"/>
    <property type="project" value="UniProtKB-EC"/>
</dbReference>
<keyword evidence="7 8" id="KW-1133">Transmembrane helix</keyword>
<evidence type="ECO:0000259" key="9">
    <source>
        <dbReference type="PROSITE" id="PS50109"/>
    </source>
</evidence>
<evidence type="ECO:0000256" key="6">
    <source>
        <dbReference type="ARBA" id="ARBA00022777"/>
    </source>
</evidence>
<dbReference type="InterPro" id="IPR050428">
    <property type="entry name" value="TCS_sensor_his_kinase"/>
</dbReference>
<evidence type="ECO:0000256" key="2">
    <source>
        <dbReference type="ARBA" id="ARBA00012438"/>
    </source>
</evidence>
<keyword evidence="5 8" id="KW-0812">Transmembrane</keyword>
<gene>
    <name evidence="10" type="ORF">SAMN04487974_101237</name>
</gene>
<evidence type="ECO:0000256" key="8">
    <source>
        <dbReference type="SAM" id="Phobius"/>
    </source>
</evidence>
<proteinExistence type="predicted"/>